<sequence length="175" mass="19122">MKYVGLLVVLLFMVSCGATRVNYDYDKETDFAAYTTYAYFTDIETGLSQLDERRLMNAMDAALQSKGLLFSEEPDILINIQSVVLRGKPNNAVGVGLGGGTGGVGGGISVGIPVGGPKLRRELKIDLVDAKKDVLIWQAISQSPFREDDPPAVKEEKIQELVVKIFEKYPPKPRG</sequence>
<feature type="domain" description="DUF4136" evidence="1">
    <location>
        <begin position="21"/>
        <end position="171"/>
    </location>
</feature>
<name>A0ABW3B1G8_9FLAO</name>
<dbReference type="InterPro" id="IPR025411">
    <property type="entry name" value="DUF4136"/>
</dbReference>
<keyword evidence="3" id="KW-1185">Reference proteome</keyword>
<comment type="caution">
    <text evidence="2">The sequence shown here is derived from an EMBL/GenBank/DDBJ whole genome shotgun (WGS) entry which is preliminary data.</text>
</comment>
<dbReference type="Gene3D" id="3.30.160.670">
    <property type="match status" value="1"/>
</dbReference>
<accession>A0ABW3B1G8</accession>
<dbReference type="PROSITE" id="PS51257">
    <property type="entry name" value="PROKAR_LIPOPROTEIN"/>
    <property type="match status" value="1"/>
</dbReference>
<reference evidence="3" key="1">
    <citation type="journal article" date="2019" name="Int. J. Syst. Evol. Microbiol.">
        <title>The Global Catalogue of Microorganisms (GCM) 10K type strain sequencing project: providing services to taxonomists for standard genome sequencing and annotation.</title>
        <authorList>
            <consortium name="The Broad Institute Genomics Platform"/>
            <consortium name="The Broad Institute Genome Sequencing Center for Infectious Disease"/>
            <person name="Wu L."/>
            <person name="Ma J."/>
        </authorList>
    </citation>
    <scope>NUCLEOTIDE SEQUENCE [LARGE SCALE GENOMIC DNA]</scope>
    <source>
        <strain evidence="3">CCUG 61948</strain>
    </source>
</reference>
<protein>
    <submittedName>
        <fullName evidence="2">DUF4136 domain-containing protein</fullName>
    </submittedName>
</protein>
<dbReference type="Proteomes" id="UP001597012">
    <property type="component" value="Unassembled WGS sequence"/>
</dbReference>
<evidence type="ECO:0000313" key="2">
    <source>
        <dbReference type="EMBL" id="MFD0796651.1"/>
    </source>
</evidence>
<evidence type="ECO:0000259" key="1">
    <source>
        <dbReference type="Pfam" id="PF13590"/>
    </source>
</evidence>
<dbReference type="Pfam" id="PF13590">
    <property type="entry name" value="DUF4136"/>
    <property type="match status" value="1"/>
</dbReference>
<organism evidence="2 3">
    <name type="scientific">Maribacter chungangensis</name>
    <dbReference type="NCBI Taxonomy" id="1069117"/>
    <lineage>
        <taxon>Bacteria</taxon>
        <taxon>Pseudomonadati</taxon>
        <taxon>Bacteroidota</taxon>
        <taxon>Flavobacteriia</taxon>
        <taxon>Flavobacteriales</taxon>
        <taxon>Flavobacteriaceae</taxon>
        <taxon>Maribacter</taxon>
    </lineage>
</organism>
<dbReference type="EMBL" id="JBHTHY010000003">
    <property type="protein sequence ID" value="MFD0796651.1"/>
    <property type="molecule type" value="Genomic_DNA"/>
</dbReference>
<proteinExistence type="predicted"/>
<dbReference type="RefSeq" id="WP_379932533.1">
    <property type="nucleotide sequence ID" value="NZ_JBHTHY010000003.1"/>
</dbReference>
<gene>
    <name evidence="2" type="ORF">ACFQZJ_04210</name>
</gene>
<evidence type="ECO:0000313" key="3">
    <source>
        <dbReference type="Proteomes" id="UP001597012"/>
    </source>
</evidence>